<dbReference type="EMBL" id="CM047738">
    <property type="protein sequence ID" value="KAJ0046070.1"/>
    <property type="molecule type" value="Genomic_DNA"/>
</dbReference>
<dbReference type="Proteomes" id="UP001163603">
    <property type="component" value="Chromosome 3"/>
</dbReference>
<protein>
    <submittedName>
        <fullName evidence="1">Uncharacterized protein</fullName>
    </submittedName>
</protein>
<evidence type="ECO:0000313" key="1">
    <source>
        <dbReference type="EMBL" id="KAJ0046070.1"/>
    </source>
</evidence>
<proteinExistence type="predicted"/>
<keyword evidence="2" id="KW-1185">Reference proteome</keyword>
<comment type="caution">
    <text evidence="1">The sequence shown here is derived from an EMBL/GenBank/DDBJ whole genome shotgun (WGS) entry which is preliminary data.</text>
</comment>
<evidence type="ECO:0000313" key="2">
    <source>
        <dbReference type="Proteomes" id="UP001163603"/>
    </source>
</evidence>
<sequence>MGILDYISSTCDSMKRNAPNPSSVKHLYWSSYDYSRAAVAKIHNVFPDKAVIEKLNQHLPDEDARYKIAENLAKNSAAAAVREGLKFVPGGLILYDIFNRSVRYDRKSNDHKKDLQEVKDRVDRMEKELSDCRKLPPPVV</sequence>
<accession>A0ACC0Z6R8</accession>
<gene>
    <name evidence="1" type="ORF">Pint_04438</name>
</gene>
<reference evidence="2" key="1">
    <citation type="journal article" date="2023" name="G3 (Bethesda)">
        <title>Genome assembly and association tests identify interacting loci associated with vigor, precocity, and sex in interspecific pistachio rootstocks.</title>
        <authorList>
            <person name="Palmer W."/>
            <person name="Jacygrad E."/>
            <person name="Sagayaradj S."/>
            <person name="Cavanaugh K."/>
            <person name="Han R."/>
            <person name="Bertier L."/>
            <person name="Beede B."/>
            <person name="Kafkas S."/>
            <person name="Golino D."/>
            <person name="Preece J."/>
            <person name="Michelmore R."/>
        </authorList>
    </citation>
    <scope>NUCLEOTIDE SEQUENCE [LARGE SCALE GENOMIC DNA]</scope>
</reference>
<organism evidence="1 2">
    <name type="scientific">Pistacia integerrima</name>
    <dbReference type="NCBI Taxonomy" id="434235"/>
    <lineage>
        <taxon>Eukaryota</taxon>
        <taxon>Viridiplantae</taxon>
        <taxon>Streptophyta</taxon>
        <taxon>Embryophyta</taxon>
        <taxon>Tracheophyta</taxon>
        <taxon>Spermatophyta</taxon>
        <taxon>Magnoliopsida</taxon>
        <taxon>eudicotyledons</taxon>
        <taxon>Gunneridae</taxon>
        <taxon>Pentapetalae</taxon>
        <taxon>rosids</taxon>
        <taxon>malvids</taxon>
        <taxon>Sapindales</taxon>
        <taxon>Anacardiaceae</taxon>
        <taxon>Pistacia</taxon>
    </lineage>
</organism>
<name>A0ACC0Z6R8_9ROSI</name>